<evidence type="ECO:0000256" key="1">
    <source>
        <dbReference type="SAM" id="MobiDB-lite"/>
    </source>
</evidence>
<reference evidence="2 3" key="1">
    <citation type="submission" date="2015-08" db="EMBL/GenBank/DDBJ databases">
        <title>Emmonsia species relationships and genome sequence.</title>
        <authorList>
            <person name="Cuomo C.A."/>
            <person name="Schwartz I.S."/>
            <person name="Kenyon C."/>
            <person name="De Hoog G.S."/>
            <person name="Govender N.P."/>
            <person name="Botha A."/>
            <person name="Moreno L."/>
            <person name="De Vries M."/>
            <person name="Munoz J.F."/>
            <person name="Stielow J.B."/>
        </authorList>
    </citation>
    <scope>NUCLEOTIDE SEQUENCE [LARGE SCALE GENOMIC DNA]</scope>
    <source>
        <strain evidence="2 3">EI222</strain>
    </source>
</reference>
<proteinExistence type="predicted"/>
<evidence type="ECO:0000313" key="3">
    <source>
        <dbReference type="Proteomes" id="UP000242791"/>
    </source>
</evidence>
<name>A0A1J9PP59_9EURO</name>
<keyword evidence="3" id="KW-1185">Reference proteome</keyword>
<dbReference type="Proteomes" id="UP000242791">
    <property type="component" value="Unassembled WGS sequence"/>
</dbReference>
<comment type="caution">
    <text evidence="2">The sequence shown here is derived from an EMBL/GenBank/DDBJ whole genome shotgun (WGS) entry which is preliminary data.</text>
</comment>
<gene>
    <name evidence="2" type="ORF">ACJ73_10176</name>
</gene>
<dbReference type="EMBL" id="LGTZ01003480">
    <property type="protein sequence ID" value="OJD09635.1"/>
    <property type="molecule type" value="Genomic_DNA"/>
</dbReference>
<protein>
    <submittedName>
        <fullName evidence="2">Uncharacterized protein</fullName>
    </submittedName>
</protein>
<organism evidence="2 3">
    <name type="scientific">Blastomyces percursus</name>
    <dbReference type="NCBI Taxonomy" id="1658174"/>
    <lineage>
        <taxon>Eukaryota</taxon>
        <taxon>Fungi</taxon>
        <taxon>Dikarya</taxon>
        <taxon>Ascomycota</taxon>
        <taxon>Pezizomycotina</taxon>
        <taxon>Eurotiomycetes</taxon>
        <taxon>Eurotiomycetidae</taxon>
        <taxon>Onygenales</taxon>
        <taxon>Ajellomycetaceae</taxon>
        <taxon>Blastomyces</taxon>
    </lineage>
</organism>
<feature type="region of interest" description="Disordered" evidence="1">
    <location>
        <begin position="1"/>
        <end position="84"/>
    </location>
</feature>
<sequence length="84" mass="9051">MRQSALVGQRAMQPSITQGSLNPPAPGGSPAGLPGGLNRSSPVAFPHRSPRTKGAPRQQRTGEQIDWIKPREKKRKREGRSGNS</sequence>
<dbReference type="AlphaFoldDB" id="A0A1J9PP59"/>
<dbReference type="VEuPathDB" id="FungiDB:ACJ73_10176"/>
<evidence type="ECO:0000313" key="2">
    <source>
        <dbReference type="EMBL" id="OJD09635.1"/>
    </source>
</evidence>
<accession>A0A1J9PP59</accession>